<feature type="binding site" evidence="8">
    <location>
        <position position="143"/>
    </location>
    <ligand>
        <name>Zn(2+)</name>
        <dbReference type="ChEBI" id="CHEBI:29105"/>
    </ligand>
</feature>
<dbReference type="EMBL" id="SDWY01000003">
    <property type="protein sequence ID" value="MDN6900550.1"/>
    <property type="molecule type" value="Genomic_DNA"/>
</dbReference>
<dbReference type="PIRSF" id="PIRSF035805">
    <property type="entry name" value="TK_cell"/>
    <property type="match status" value="1"/>
</dbReference>
<comment type="subcellular location">
    <subcellularLocation>
        <location evidence="8">Cytoplasm</location>
    </subcellularLocation>
</comment>
<evidence type="ECO:0000256" key="7">
    <source>
        <dbReference type="ARBA" id="ARBA00022840"/>
    </source>
</evidence>
<keyword evidence="8" id="KW-0479">Metal-binding</keyword>
<dbReference type="NCBIfam" id="NF003300">
    <property type="entry name" value="PRK04296.1-5"/>
    <property type="match status" value="1"/>
</dbReference>
<keyword evidence="15" id="KW-1185">Reference proteome</keyword>
<feature type="binding site" evidence="8">
    <location>
        <begin position="9"/>
        <end position="16"/>
    </location>
    <ligand>
        <name>ATP</name>
        <dbReference type="ChEBI" id="CHEBI:30616"/>
    </ligand>
</feature>
<evidence type="ECO:0000313" key="13">
    <source>
        <dbReference type="EMBL" id="MDN6900550.1"/>
    </source>
</evidence>
<reference evidence="14" key="3">
    <citation type="submission" date="2020-01" db="EMBL/GenBank/DDBJ databases">
        <authorList>
            <person name="Cousin F.J."/>
            <person name="Le Guellec R."/>
            <person name="Cretenet M."/>
        </authorList>
    </citation>
    <scope>NUCLEOTIDE SEQUENCE</scope>
    <source>
        <strain evidence="14">UCMA 15228</strain>
    </source>
</reference>
<dbReference type="InterPro" id="IPR020633">
    <property type="entry name" value="Thymidine_kinase_CS"/>
</dbReference>
<evidence type="ECO:0000313" key="16">
    <source>
        <dbReference type="Proteomes" id="UP001167919"/>
    </source>
</evidence>
<dbReference type="SUPFAM" id="SSF57716">
    <property type="entry name" value="Glucocorticoid receptor-like (DNA-binding domain)"/>
    <property type="match status" value="1"/>
</dbReference>
<dbReference type="HAMAP" id="MF_00124">
    <property type="entry name" value="Thymidine_kinase"/>
    <property type="match status" value="1"/>
</dbReference>
<reference evidence="14 15" key="1">
    <citation type="journal article" date="2019" name="Syst. Appl. Microbiol.">
        <title>Oenococcus sicerae sp. nov., isolated from French cider.</title>
        <authorList>
            <person name="Cousin F.J."/>
            <person name="Le Guellec R."/>
            <person name="Chagnot C."/>
            <person name="Goux D."/>
            <person name="Dalmasso M."/>
            <person name="Laplace J.M."/>
            <person name="Cretenet M."/>
        </authorList>
    </citation>
    <scope>NUCLEOTIDE SEQUENCE [LARGE SCALE GENOMIC DNA]</scope>
    <source>
        <strain evidence="14 15">UCMA 15228</strain>
    </source>
</reference>
<keyword evidence="6 8" id="KW-0418">Kinase</keyword>
<dbReference type="GO" id="GO:0005524">
    <property type="term" value="F:ATP binding"/>
    <property type="evidence" value="ECO:0007669"/>
    <property type="project" value="UniProtKB-UniRule"/>
</dbReference>
<evidence type="ECO:0000256" key="11">
    <source>
        <dbReference type="RuleBase" id="RU000544"/>
    </source>
</evidence>
<sequence>MTQLFFEYGAMGSGKTIEILKVAHNYELQGKKVLLMTPDVDDRAGVGVIASRIGLKRAAVAIHKSDDLFAEVLKNTDDLAAILIDEAQFLAAKQVDQLAQIVDELNIPVMTFGLRQDAFNHLFPGSKRLFEIADKLEEMKTICTFCGKKAITQLRIVDGQPQYEGDQVFIGGDEAYVPVCRKHWYHPDQKRLAELFDTKQHAAN</sequence>
<name>A0AAJ1RAK7_9LACO</name>
<dbReference type="GO" id="GO:0046104">
    <property type="term" value="P:thymidine metabolic process"/>
    <property type="evidence" value="ECO:0007669"/>
    <property type="project" value="TreeGrafter"/>
</dbReference>
<dbReference type="GO" id="GO:0008270">
    <property type="term" value="F:zinc ion binding"/>
    <property type="evidence" value="ECO:0007669"/>
    <property type="project" value="UniProtKB-UniRule"/>
</dbReference>
<feature type="binding site" evidence="8">
    <location>
        <begin position="85"/>
        <end position="88"/>
    </location>
    <ligand>
        <name>ATP</name>
        <dbReference type="ChEBI" id="CHEBI:30616"/>
    </ligand>
</feature>
<dbReference type="Proteomes" id="UP000286907">
    <property type="component" value="Chromosome"/>
</dbReference>
<feature type="binding site" evidence="8">
    <location>
        <position position="183"/>
    </location>
    <ligand>
        <name>Zn(2+)</name>
        <dbReference type="ChEBI" id="CHEBI:29105"/>
    </ligand>
</feature>
<dbReference type="PANTHER" id="PTHR11441">
    <property type="entry name" value="THYMIDINE KINASE"/>
    <property type="match status" value="1"/>
</dbReference>
<dbReference type="EMBL" id="CP029684">
    <property type="protein sequence ID" value="QAS69433.1"/>
    <property type="molecule type" value="Genomic_DNA"/>
</dbReference>
<dbReference type="AlphaFoldDB" id="A0AAJ1RAK7"/>
<dbReference type="GO" id="GO:0004797">
    <property type="term" value="F:thymidine kinase activity"/>
    <property type="evidence" value="ECO:0007669"/>
    <property type="project" value="UniProtKB-UniRule"/>
</dbReference>
<dbReference type="GO" id="GO:0071897">
    <property type="term" value="P:DNA biosynthetic process"/>
    <property type="evidence" value="ECO:0007669"/>
    <property type="project" value="UniProtKB-KW"/>
</dbReference>
<keyword evidence="8" id="KW-0862">Zinc</keyword>
<dbReference type="InterPro" id="IPR027417">
    <property type="entry name" value="P-loop_NTPase"/>
</dbReference>
<dbReference type="EC" id="2.7.1.21" evidence="2 8"/>
<gene>
    <name evidence="8" type="primary">tdk</name>
    <name evidence="14" type="ORF">DLJ48_02295</name>
    <name evidence="13" type="ORF">EVC35_05980</name>
</gene>
<comment type="similarity">
    <text evidence="1 8 12">Belongs to the thymidine kinase family.</text>
</comment>
<feature type="binding site" evidence="8">
    <location>
        <position position="180"/>
    </location>
    <ligand>
        <name>Zn(2+)</name>
        <dbReference type="ChEBI" id="CHEBI:29105"/>
    </ligand>
</feature>
<evidence type="ECO:0000256" key="1">
    <source>
        <dbReference type="ARBA" id="ARBA00007587"/>
    </source>
</evidence>
<evidence type="ECO:0000256" key="10">
    <source>
        <dbReference type="PIRSR" id="PIRSR035805-2"/>
    </source>
</evidence>
<dbReference type="SUPFAM" id="SSF52540">
    <property type="entry name" value="P-loop containing nucleoside triphosphate hydrolases"/>
    <property type="match status" value="1"/>
</dbReference>
<proteinExistence type="inferred from homology"/>
<evidence type="ECO:0000256" key="5">
    <source>
        <dbReference type="ARBA" id="ARBA00022741"/>
    </source>
</evidence>
<evidence type="ECO:0000256" key="3">
    <source>
        <dbReference type="ARBA" id="ARBA00022634"/>
    </source>
</evidence>
<feature type="binding site" evidence="10">
    <location>
        <position position="176"/>
    </location>
    <ligand>
        <name>substrate</name>
    </ligand>
</feature>
<dbReference type="Gene3D" id="3.40.50.300">
    <property type="entry name" value="P-loop containing nucleotide triphosphate hydrolases"/>
    <property type="match status" value="1"/>
</dbReference>
<feature type="active site" description="Proton acceptor" evidence="8 9">
    <location>
        <position position="86"/>
    </location>
</feature>
<evidence type="ECO:0000256" key="6">
    <source>
        <dbReference type="ARBA" id="ARBA00022777"/>
    </source>
</evidence>
<keyword evidence="7 8" id="KW-0067">ATP-binding</keyword>
<dbReference type="PANTHER" id="PTHR11441:SF0">
    <property type="entry name" value="THYMIDINE KINASE, CYTOSOLIC"/>
    <property type="match status" value="1"/>
</dbReference>
<dbReference type="Gene3D" id="3.30.60.20">
    <property type="match status" value="1"/>
</dbReference>
<keyword evidence="3 8" id="KW-0237">DNA synthesis</keyword>
<comment type="subunit">
    <text evidence="8">Homotetramer.</text>
</comment>
<accession>A0AAJ1RAK7</accession>
<evidence type="ECO:0000256" key="8">
    <source>
        <dbReference type="HAMAP-Rule" id="MF_00124"/>
    </source>
</evidence>
<keyword evidence="8" id="KW-0963">Cytoplasm</keyword>
<organism evidence="13 16">
    <name type="scientific">Oenococcus sicerae</name>
    <dbReference type="NCBI Taxonomy" id="2203724"/>
    <lineage>
        <taxon>Bacteria</taxon>
        <taxon>Bacillati</taxon>
        <taxon>Bacillota</taxon>
        <taxon>Bacilli</taxon>
        <taxon>Lactobacillales</taxon>
        <taxon>Lactobacillaceae</taxon>
        <taxon>Oenococcus</taxon>
    </lineage>
</organism>
<evidence type="ECO:0000256" key="4">
    <source>
        <dbReference type="ARBA" id="ARBA00022679"/>
    </source>
</evidence>
<dbReference type="PROSITE" id="PS00603">
    <property type="entry name" value="TK_CELLULAR_TYPE"/>
    <property type="match status" value="1"/>
</dbReference>
<protein>
    <recommendedName>
        <fullName evidence="2 8">Thymidine kinase</fullName>
        <ecNumber evidence="2 8">2.7.1.21</ecNumber>
    </recommendedName>
</protein>
<evidence type="ECO:0000313" key="14">
    <source>
        <dbReference type="EMBL" id="QAS69433.1"/>
    </source>
</evidence>
<dbReference type="Pfam" id="PF00265">
    <property type="entry name" value="TK"/>
    <property type="match status" value="1"/>
</dbReference>
<evidence type="ECO:0000313" key="15">
    <source>
        <dbReference type="Proteomes" id="UP000286907"/>
    </source>
</evidence>
<reference evidence="13" key="2">
    <citation type="submission" date="2019-01" db="EMBL/GenBank/DDBJ databases">
        <title>Oenococcus sicerae UCMA17102.</title>
        <authorList>
            <person name="Cousin F.J."/>
            <person name="Le Guellec R."/>
            <person name="Cretenet M."/>
        </authorList>
    </citation>
    <scope>NUCLEOTIDE SEQUENCE</scope>
    <source>
        <strain evidence="13">UCMA17102</strain>
    </source>
</reference>
<evidence type="ECO:0000256" key="9">
    <source>
        <dbReference type="PIRSR" id="PIRSR035805-1"/>
    </source>
</evidence>
<feature type="binding site" evidence="10">
    <location>
        <begin position="168"/>
        <end position="171"/>
    </location>
    <ligand>
        <name>substrate</name>
    </ligand>
</feature>
<dbReference type="Proteomes" id="UP001167919">
    <property type="component" value="Unassembled WGS sequence"/>
</dbReference>
<dbReference type="InterPro" id="IPR001267">
    <property type="entry name" value="Thymidine_kinase"/>
</dbReference>
<evidence type="ECO:0000256" key="12">
    <source>
        <dbReference type="RuleBase" id="RU004165"/>
    </source>
</evidence>
<feature type="binding site" evidence="8">
    <location>
        <position position="146"/>
    </location>
    <ligand>
        <name>Zn(2+)</name>
        <dbReference type="ChEBI" id="CHEBI:29105"/>
    </ligand>
</feature>
<evidence type="ECO:0000256" key="2">
    <source>
        <dbReference type="ARBA" id="ARBA00012118"/>
    </source>
</evidence>
<keyword evidence="5 8" id="KW-0547">Nucleotide-binding</keyword>
<dbReference type="GO" id="GO:0005829">
    <property type="term" value="C:cytosol"/>
    <property type="evidence" value="ECO:0007669"/>
    <property type="project" value="TreeGrafter"/>
</dbReference>
<keyword evidence="4 8" id="KW-0808">Transferase</keyword>
<comment type="catalytic activity">
    <reaction evidence="8 11">
        <text>thymidine + ATP = dTMP + ADP + H(+)</text>
        <dbReference type="Rhea" id="RHEA:19129"/>
        <dbReference type="ChEBI" id="CHEBI:15378"/>
        <dbReference type="ChEBI" id="CHEBI:17748"/>
        <dbReference type="ChEBI" id="CHEBI:30616"/>
        <dbReference type="ChEBI" id="CHEBI:63528"/>
        <dbReference type="ChEBI" id="CHEBI:456216"/>
        <dbReference type="EC" id="2.7.1.21"/>
    </reaction>
</comment>